<feature type="region of interest" description="Disordered" evidence="1">
    <location>
        <begin position="166"/>
        <end position="187"/>
    </location>
</feature>
<reference evidence="2 3" key="1">
    <citation type="submission" date="2021-02" db="EMBL/GenBank/DDBJ databases">
        <title>Variation within the Batrachochytrium salamandrivorans European outbreak.</title>
        <authorList>
            <person name="Kelly M."/>
            <person name="Pasmans F."/>
            <person name="Shea T.P."/>
            <person name="Munoz J.F."/>
            <person name="Carranza S."/>
            <person name="Cuomo C.A."/>
            <person name="Martel A."/>
        </authorList>
    </citation>
    <scope>NUCLEOTIDE SEQUENCE [LARGE SCALE GENOMIC DNA]</scope>
    <source>
        <strain evidence="2 3">AMFP18/2</strain>
    </source>
</reference>
<dbReference type="Proteomes" id="UP001648503">
    <property type="component" value="Unassembled WGS sequence"/>
</dbReference>
<protein>
    <recommendedName>
        <fullName evidence="4">Male-enhanced antigen 1</fullName>
    </recommendedName>
</protein>
<gene>
    <name evidence="2" type="ORF">BASA50_004426</name>
</gene>
<evidence type="ECO:0008006" key="4">
    <source>
        <dbReference type="Google" id="ProtNLM"/>
    </source>
</evidence>
<evidence type="ECO:0000256" key="1">
    <source>
        <dbReference type="SAM" id="MobiDB-lite"/>
    </source>
</evidence>
<evidence type="ECO:0000313" key="2">
    <source>
        <dbReference type="EMBL" id="KAH6597510.1"/>
    </source>
</evidence>
<feature type="region of interest" description="Disordered" evidence="1">
    <location>
        <begin position="82"/>
        <end position="105"/>
    </location>
</feature>
<comment type="caution">
    <text evidence="2">The sequence shown here is derived from an EMBL/GenBank/DDBJ whole genome shotgun (WGS) entry which is preliminary data.</text>
</comment>
<feature type="compositionally biased region" description="Acidic residues" evidence="1">
    <location>
        <begin position="82"/>
        <end position="95"/>
    </location>
</feature>
<organism evidence="2 3">
    <name type="scientific">Batrachochytrium salamandrivorans</name>
    <dbReference type="NCBI Taxonomy" id="1357716"/>
    <lineage>
        <taxon>Eukaryota</taxon>
        <taxon>Fungi</taxon>
        <taxon>Fungi incertae sedis</taxon>
        <taxon>Chytridiomycota</taxon>
        <taxon>Chytridiomycota incertae sedis</taxon>
        <taxon>Chytridiomycetes</taxon>
        <taxon>Rhizophydiales</taxon>
        <taxon>Rhizophydiales incertae sedis</taxon>
        <taxon>Batrachochytrium</taxon>
    </lineage>
</organism>
<feature type="region of interest" description="Disordered" evidence="1">
    <location>
        <begin position="1"/>
        <end position="40"/>
    </location>
</feature>
<name>A0ABQ8FFR7_9FUNG</name>
<accession>A0ABQ8FFR7</accession>
<proteinExistence type="predicted"/>
<dbReference type="EMBL" id="JAFCIX010000143">
    <property type="protein sequence ID" value="KAH6597510.1"/>
    <property type="molecule type" value="Genomic_DNA"/>
</dbReference>
<keyword evidence="3" id="KW-1185">Reference proteome</keyword>
<evidence type="ECO:0000313" key="3">
    <source>
        <dbReference type="Proteomes" id="UP001648503"/>
    </source>
</evidence>
<sequence>MTTTDPINVNHEPCAPSPDCTPHRSGVATSSDSASVGKLDSEMQCISDEDNDSLLNERYLSKGSSAIDNYALGYTTLDMDDDDSEELGLQSDDEIGSSMVDASGTTDKVVEHIEEPRPLELQRDPSLAISQADLDIIQSVMSSINLPSPAWADAIPESKWLPVFSEKANDAGTTTSIPAKRETKKEM</sequence>